<dbReference type="SUPFAM" id="SSF52540">
    <property type="entry name" value="P-loop containing nucleoside triphosphate hydrolases"/>
    <property type="match status" value="1"/>
</dbReference>
<dbReference type="SMART" id="SM00448">
    <property type="entry name" value="REC"/>
    <property type="match status" value="1"/>
</dbReference>
<dbReference type="InterPro" id="IPR002197">
    <property type="entry name" value="HTH_Fis"/>
</dbReference>
<dbReference type="InterPro" id="IPR009057">
    <property type="entry name" value="Homeodomain-like_sf"/>
</dbReference>
<dbReference type="PRINTS" id="PR01590">
    <property type="entry name" value="HTHFIS"/>
</dbReference>
<dbReference type="CDD" id="cd17550">
    <property type="entry name" value="REC_NtrX-like"/>
    <property type="match status" value="1"/>
</dbReference>
<protein>
    <submittedName>
        <fullName evidence="10">Fis family transcriptional regulator</fullName>
    </submittedName>
</protein>
<evidence type="ECO:0000259" key="8">
    <source>
        <dbReference type="PROSITE" id="PS50045"/>
    </source>
</evidence>
<dbReference type="PANTHER" id="PTHR32071:SF17">
    <property type="entry name" value="TRANSCRIPTIONAL REGULATOR (NTRC FAMILY)"/>
    <property type="match status" value="1"/>
</dbReference>
<dbReference type="GO" id="GO:0006355">
    <property type="term" value="P:regulation of DNA-templated transcription"/>
    <property type="evidence" value="ECO:0007669"/>
    <property type="project" value="InterPro"/>
</dbReference>
<dbReference type="PANTHER" id="PTHR32071">
    <property type="entry name" value="TRANSCRIPTIONAL REGULATORY PROTEIN"/>
    <property type="match status" value="1"/>
</dbReference>
<organism evidence="10 11">
    <name type="scientific">Hydrogenovibrio marinus</name>
    <dbReference type="NCBI Taxonomy" id="28885"/>
    <lineage>
        <taxon>Bacteria</taxon>
        <taxon>Pseudomonadati</taxon>
        <taxon>Pseudomonadota</taxon>
        <taxon>Gammaproteobacteria</taxon>
        <taxon>Thiotrichales</taxon>
        <taxon>Piscirickettsiaceae</taxon>
        <taxon>Hydrogenovibrio</taxon>
    </lineage>
</organism>
<dbReference type="Gene3D" id="1.10.8.60">
    <property type="match status" value="1"/>
</dbReference>
<dbReference type="FunFam" id="3.40.50.2300:FF:000018">
    <property type="entry name" value="DNA-binding transcriptional regulator NtrC"/>
    <property type="match status" value="1"/>
</dbReference>
<dbReference type="Gene3D" id="1.10.10.60">
    <property type="entry name" value="Homeodomain-like"/>
    <property type="match status" value="1"/>
</dbReference>
<keyword evidence="11" id="KW-1185">Reference proteome</keyword>
<dbReference type="PROSITE" id="PS50045">
    <property type="entry name" value="SIGMA54_INTERACT_4"/>
    <property type="match status" value="1"/>
</dbReference>
<dbReference type="GO" id="GO:0005524">
    <property type="term" value="F:ATP binding"/>
    <property type="evidence" value="ECO:0007669"/>
    <property type="project" value="UniProtKB-KW"/>
</dbReference>
<dbReference type="InterPro" id="IPR011006">
    <property type="entry name" value="CheY-like_superfamily"/>
</dbReference>
<dbReference type="AlphaFoldDB" id="A0A066ZUA6"/>
<keyword evidence="2" id="KW-0547">Nucleotide-binding</keyword>
<evidence type="ECO:0000256" key="4">
    <source>
        <dbReference type="ARBA" id="ARBA00023012"/>
    </source>
</evidence>
<gene>
    <name evidence="10" type="ORF">EI16_06065</name>
</gene>
<dbReference type="EMBL" id="JMIU01000001">
    <property type="protein sequence ID" value="KDN95859.1"/>
    <property type="molecule type" value="Genomic_DNA"/>
</dbReference>
<dbReference type="InterPro" id="IPR058031">
    <property type="entry name" value="AAA_lid_NorR"/>
</dbReference>
<feature type="modified residue" description="4-aspartylphosphate" evidence="7">
    <location>
        <position position="54"/>
    </location>
</feature>
<feature type="domain" description="Sigma-54 factor interaction" evidence="8">
    <location>
        <begin position="143"/>
        <end position="365"/>
    </location>
</feature>
<dbReference type="RefSeq" id="WP_029910819.1">
    <property type="nucleotide sequence ID" value="NZ_AP020335.1"/>
</dbReference>
<feature type="domain" description="Response regulatory" evidence="9">
    <location>
        <begin position="5"/>
        <end position="121"/>
    </location>
</feature>
<keyword evidence="5" id="KW-0805">Transcription regulation</keyword>
<reference evidence="10 11" key="1">
    <citation type="submission" date="2014-04" db="EMBL/GenBank/DDBJ databases">
        <title>Draft genome sequence of Hydrogenovibrio marinus MH-110, a model organism for aerobic H2 metabolism.</title>
        <authorList>
            <person name="Cha H.J."/>
            <person name="Jo B.H."/>
            <person name="Hwang B.H."/>
        </authorList>
    </citation>
    <scope>NUCLEOTIDE SEQUENCE [LARGE SCALE GENOMIC DNA]</scope>
    <source>
        <strain evidence="10 11">MH-110</strain>
    </source>
</reference>
<dbReference type="GO" id="GO:0043565">
    <property type="term" value="F:sequence-specific DNA binding"/>
    <property type="evidence" value="ECO:0007669"/>
    <property type="project" value="InterPro"/>
</dbReference>
<dbReference type="PROSITE" id="PS50110">
    <property type="entry name" value="RESPONSE_REGULATORY"/>
    <property type="match status" value="1"/>
</dbReference>
<comment type="caution">
    <text evidence="10">The sequence shown here is derived from an EMBL/GenBank/DDBJ whole genome shotgun (WGS) entry which is preliminary data.</text>
</comment>
<dbReference type="Pfam" id="PF25601">
    <property type="entry name" value="AAA_lid_14"/>
    <property type="match status" value="1"/>
</dbReference>
<evidence type="ECO:0000256" key="5">
    <source>
        <dbReference type="ARBA" id="ARBA00023015"/>
    </source>
</evidence>
<dbReference type="Pfam" id="PF00158">
    <property type="entry name" value="Sigma54_activat"/>
    <property type="match status" value="1"/>
</dbReference>
<dbReference type="Pfam" id="PF02954">
    <property type="entry name" value="HTH_8"/>
    <property type="match status" value="1"/>
</dbReference>
<dbReference type="SUPFAM" id="SSF52172">
    <property type="entry name" value="CheY-like"/>
    <property type="match status" value="1"/>
</dbReference>
<proteinExistence type="predicted"/>
<keyword evidence="4" id="KW-0902">Two-component regulatory system</keyword>
<evidence type="ECO:0000256" key="6">
    <source>
        <dbReference type="ARBA" id="ARBA00023163"/>
    </source>
</evidence>
<dbReference type="InterPro" id="IPR002078">
    <property type="entry name" value="Sigma_54_int"/>
</dbReference>
<dbReference type="Pfam" id="PF00072">
    <property type="entry name" value="Response_reg"/>
    <property type="match status" value="1"/>
</dbReference>
<dbReference type="Proteomes" id="UP000027341">
    <property type="component" value="Unassembled WGS sequence"/>
</dbReference>
<dbReference type="Gene3D" id="3.40.50.300">
    <property type="entry name" value="P-loop containing nucleotide triphosphate hydrolases"/>
    <property type="match status" value="1"/>
</dbReference>
<dbReference type="InterPro" id="IPR025662">
    <property type="entry name" value="Sigma_54_int_dom_ATP-bd_1"/>
</dbReference>
<dbReference type="PROSITE" id="PS00675">
    <property type="entry name" value="SIGMA54_INTERACT_1"/>
    <property type="match status" value="1"/>
</dbReference>
<evidence type="ECO:0000256" key="2">
    <source>
        <dbReference type="ARBA" id="ARBA00022741"/>
    </source>
</evidence>
<sequence>MKPGKILIIDDEKDIRNLMEEIFTEEGYQVTTAANGQQAQKAWREQSADLVFLDIWMPDIDGITLLKQMIDEQVLENSCVVMMSGHGTIETAIEATRLGAYDFLEKPLSLAKLLITAERAMEHIQLHQENRHLKQKIPDQILPIGKSKVIAELRNTIKRLSKYTMPVLVVGESGTGKHRLAEAIHKISDRKDHKIVEINGADFDDQERLLVGEESNGHIFRGEFDRADGGTLIVSNFESLSSHGQDCLTQLIYDNSYSRLGSDRKIQLNVRVIVLTEVDPEELAKSRYIREDLINRLNVMPVYVPSLRQHTEDIPELIDYFVDFFLTTEGLNYREFDLSAKNVLRQYSWPGNFKELKNCIQRLLILGDGEVTDVEVKKLLESNKQDSSLPLATVDTSINLKQAKERFEAAYLSQMLRETGGNVTETAKLSGVERTNLYRKLKTLNIDPKNPK</sequence>
<dbReference type="SUPFAM" id="SSF46689">
    <property type="entry name" value="Homeodomain-like"/>
    <property type="match status" value="1"/>
</dbReference>
<keyword evidence="6" id="KW-0804">Transcription</keyword>
<evidence type="ECO:0000256" key="1">
    <source>
        <dbReference type="ARBA" id="ARBA00022553"/>
    </source>
</evidence>
<evidence type="ECO:0000313" key="10">
    <source>
        <dbReference type="EMBL" id="KDN95859.1"/>
    </source>
</evidence>
<name>A0A066ZUA6_HYDMR</name>
<dbReference type="Gene3D" id="3.40.50.2300">
    <property type="match status" value="1"/>
</dbReference>
<evidence type="ECO:0000259" key="9">
    <source>
        <dbReference type="PROSITE" id="PS50110"/>
    </source>
</evidence>
<evidence type="ECO:0000256" key="7">
    <source>
        <dbReference type="PROSITE-ProRule" id="PRU00169"/>
    </source>
</evidence>
<keyword evidence="1 7" id="KW-0597">Phosphoprotein</keyword>
<keyword evidence="3" id="KW-0067">ATP-binding</keyword>
<evidence type="ECO:0000313" key="11">
    <source>
        <dbReference type="Proteomes" id="UP000027341"/>
    </source>
</evidence>
<evidence type="ECO:0000256" key="3">
    <source>
        <dbReference type="ARBA" id="ARBA00022840"/>
    </source>
</evidence>
<dbReference type="CDD" id="cd00009">
    <property type="entry name" value="AAA"/>
    <property type="match status" value="1"/>
</dbReference>
<dbReference type="InterPro" id="IPR027417">
    <property type="entry name" value="P-loop_NTPase"/>
</dbReference>
<dbReference type="GO" id="GO:0000160">
    <property type="term" value="P:phosphorelay signal transduction system"/>
    <property type="evidence" value="ECO:0007669"/>
    <property type="project" value="UniProtKB-KW"/>
</dbReference>
<dbReference type="InterPro" id="IPR001789">
    <property type="entry name" value="Sig_transdc_resp-reg_receiver"/>
</dbReference>
<dbReference type="STRING" id="28885.EI16_06065"/>
<accession>A0A066ZUA6</accession>